<comment type="caution">
    <text evidence="5">The sequence shown here is derived from an EMBL/GenBank/DDBJ whole genome shotgun (WGS) entry which is preliminary data.</text>
</comment>
<dbReference type="InterPro" id="IPR020449">
    <property type="entry name" value="Tscrpt_reg_AraC-type_HTH"/>
</dbReference>
<protein>
    <submittedName>
        <fullName evidence="5">AraC family transcriptional regulator</fullName>
    </submittedName>
</protein>
<dbReference type="SUPFAM" id="SSF46689">
    <property type="entry name" value="Homeodomain-like"/>
    <property type="match status" value="1"/>
</dbReference>
<dbReference type="Gene3D" id="1.10.10.60">
    <property type="entry name" value="Homeodomain-like"/>
    <property type="match status" value="1"/>
</dbReference>
<dbReference type="InterPro" id="IPR009057">
    <property type="entry name" value="Homeodomain-like_sf"/>
</dbReference>
<evidence type="ECO:0000256" key="1">
    <source>
        <dbReference type="ARBA" id="ARBA00023015"/>
    </source>
</evidence>
<dbReference type="SMART" id="SM00342">
    <property type="entry name" value="HTH_ARAC"/>
    <property type="match status" value="1"/>
</dbReference>
<dbReference type="Proteomes" id="UP000252249">
    <property type="component" value="Unassembled WGS sequence"/>
</dbReference>
<dbReference type="PROSITE" id="PS01124">
    <property type="entry name" value="HTH_ARAC_FAMILY_2"/>
    <property type="match status" value="1"/>
</dbReference>
<sequence length="279" mass="32729">MKFTGQNNEYIEIVSIDKTNAKLLNESKKSALCMVWFKEDGNKINIDAVDYVFNANEIISLTEFHTIKVEAILDAILIRWNRSFYCVVDHDSEVGCKGILYYGASTVPIIKLDEKHIDILTTLFKMLYIEMESRDNLQLEMLQMMLKRLLILCTRLYKDQHLVSKLRTQSIDIIREYNYLVEQHFKTKHTVKEYAQLLFKSPKTLSNLFKKYGDTTPQQFIQNRIMLEAKRLLTYTDKTISEIGFELGFSDVQAFSRFFSKQEGVSPQKFRNREVLPTK</sequence>
<dbReference type="GO" id="GO:0003700">
    <property type="term" value="F:DNA-binding transcription factor activity"/>
    <property type="evidence" value="ECO:0007669"/>
    <property type="project" value="InterPro"/>
</dbReference>
<dbReference type="AlphaFoldDB" id="A0A368P3Q2"/>
<evidence type="ECO:0000256" key="2">
    <source>
        <dbReference type="ARBA" id="ARBA00023125"/>
    </source>
</evidence>
<evidence type="ECO:0000259" key="4">
    <source>
        <dbReference type="PROSITE" id="PS01124"/>
    </source>
</evidence>
<dbReference type="InterPro" id="IPR018060">
    <property type="entry name" value="HTH_AraC"/>
</dbReference>
<dbReference type="GO" id="GO:0043565">
    <property type="term" value="F:sequence-specific DNA binding"/>
    <property type="evidence" value="ECO:0007669"/>
    <property type="project" value="InterPro"/>
</dbReference>
<evidence type="ECO:0000313" key="6">
    <source>
        <dbReference type="Proteomes" id="UP000252249"/>
    </source>
</evidence>
<name>A0A368P3Q2_9FLAO</name>
<accession>A0A368P3Q2</accession>
<feature type="domain" description="HTH araC/xylS-type" evidence="4">
    <location>
        <begin position="175"/>
        <end position="273"/>
    </location>
</feature>
<keyword evidence="1" id="KW-0805">Transcription regulation</keyword>
<dbReference type="EMBL" id="QPIG01000005">
    <property type="protein sequence ID" value="RCU56694.1"/>
    <property type="molecule type" value="Genomic_DNA"/>
</dbReference>
<dbReference type="PRINTS" id="PR00032">
    <property type="entry name" value="HTHARAC"/>
</dbReference>
<dbReference type="PANTHER" id="PTHR43280:SF32">
    <property type="entry name" value="TRANSCRIPTIONAL REGULATORY PROTEIN"/>
    <property type="match status" value="1"/>
</dbReference>
<keyword evidence="2" id="KW-0238">DNA-binding</keyword>
<dbReference type="PANTHER" id="PTHR43280">
    <property type="entry name" value="ARAC-FAMILY TRANSCRIPTIONAL REGULATOR"/>
    <property type="match status" value="1"/>
</dbReference>
<keyword evidence="3" id="KW-0804">Transcription</keyword>
<reference evidence="5 6" key="1">
    <citation type="submission" date="2018-07" db="EMBL/GenBank/DDBJ databases">
        <title>Oceanihabitans testaceum sp. nov., isolated from marine sediment.</title>
        <authorList>
            <person name="Li C.-M."/>
        </authorList>
    </citation>
    <scope>NUCLEOTIDE SEQUENCE [LARGE SCALE GENOMIC DNA]</scope>
    <source>
        <strain evidence="5 6">S9-10</strain>
    </source>
</reference>
<gene>
    <name evidence="5" type="ORF">DU428_12450</name>
</gene>
<dbReference type="Pfam" id="PF12833">
    <property type="entry name" value="HTH_18"/>
    <property type="match status" value="1"/>
</dbReference>
<evidence type="ECO:0000313" key="5">
    <source>
        <dbReference type="EMBL" id="RCU56694.1"/>
    </source>
</evidence>
<proteinExistence type="predicted"/>
<evidence type="ECO:0000256" key="3">
    <source>
        <dbReference type="ARBA" id="ARBA00023163"/>
    </source>
</evidence>
<keyword evidence="6" id="KW-1185">Reference proteome</keyword>
<organism evidence="5 6">
    <name type="scientific">Oceanihabitans sediminis</name>
    <dbReference type="NCBI Taxonomy" id="1812012"/>
    <lineage>
        <taxon>Bacteria</taxon>
        <taxon>Pseudomonadati</taxon>
        <taxon>Bacteroidota</taxon>
        <taxon>Flavobacteriia</taxon>
        <taxon>Flavobacteriales</taxon>
        <taxon>Flavobacteriaceae</taxon>
        <taxon>Oceanihabitans</taxon>
    </lineage>
</organism>
<dbReference type="OrthoDB" id="2666928at2"/>